<accession>A0ACB8SDL1</accession>
<organism evidence="1 2">
    <name type="scientific">Artomyces pyxidatus</name>
    <dbReference type="NCBI Taxonomy" id="48021"/>
    <lineage>
        <taxon>Eukaryota</taxon>
        <taxon>Fungi</taxon>
        <taxon>Dikarya</taxon>
        <taxon>Basidiomycota</taxon>
        <taxon>Agaricomycotina</taxon>
        <taxon>Agaricomycetes</taxon>
        <taxon>Russulales</taxon>
        <taxon>Auriscalpiaceae</taxon>
        <taxon>Artomyces</taxon>
    </lineage>
</organism>
<keyword evidence="2" id="KW-1185">Reference proteome</keyword>
<evidence type="ECO:0000313" key="1">
    <source>
        <dbReference type="EMBL" id="KAI0054419.1"/>
    </source>
</evidence>
<sequence>MYGKVNALWSLVLSTIPDFCGTSDALVYTYGDLATPGVQIKTRTPIVYTWSENPACYCVLIRLFWVFLFRALSATCLPSSPGVSRHSGISTLHRDIVEDGVAKILLPGCMMVPGCNICVLESASTQVSRHSTRF</sequence>
<gene>
    <name evidence="1" type="ORF">BV25DRAFT_1843670</name>
</gene>
<evidence type="ECO:0000313" key="2">
    <source>
        <dbReference type="Proteomes" id="UP000814140"/>
    </source>
</evidence>
<reference evidence="1" key="2">
    <citation type="journal article" date="2022" name="New Phytol.">
        <title>Evolutionary transition to the ectomycorrhizal habit in the genomes of a hyperdiverse lineage of mushroom-forming fungi.</title>
        <authorList>
            <person name="Looney B."/>
            <person name="Miyauchi S."/>
            <person name="Morin E."/>
            <person name="Drula E."/>
            <person name="Courty P.E."/>
            <person name="Kohler A."/>
            <person name="Kuo A."/>
            <person name="LaButti K."/>
            <person name="Pangilinan J."/>
            <person name="Lipzen A."/>
            <person name="Riley R."/>
            <person name="Andreopoulos W."/>
            <person name="He G."/>
            <person name="Johnson J."/>
            <person name="Nolan M."/>
            <person name="Tritt A."/>
            <person name="Barry K.W."/>
            <person name="Grigoriev I.V."/>
            <person name="Nagy L.G."/>
            <person name="Hibbett D."/>
            <person name="Henrissat B."/>
            <person name="Matheny P.B."/>
            <person name="Labbe J."/>
            <person name="Martin F.M."/>
        </authorList>
    </citation>
    <scope>NUCLEOTIDE SEQUENCE</scope>
    <source>
        <strain evidence="1">HHB10654</strain>
    </source>
</reference>
<proteinExistence type="predicted"/>
<name>A0ACB8SDL1_9AGAM</name>
<comment type="caution">
    <text evidence="1">The sequence shown here is derived from an EMBL/GenBank/DDBJ whole genome shotgun (WGS) entry which is preliminary data.</text>
</comment>
<reference evidence="1" key="1">
    <citation type="submission" date="2021-03" db="EMBL/GenBank/DDBJ databases">
        <authorList>
            <consortium name="DOE Joint Genome Institute"/>
            <person name="Ahrendt S."/>
            <person name="Looney B.P."/>
            <person name="Miyauchi S."/>
            <person name="Morin E."/>
            <person name="Drula E."/>
            <person name="Courty P.E."/>
            <person name="Chicoki N."/>
            <person name="Fauchery L."/>
            <person name="Kohler A."/>
            <person name="Kuo A."/>
            <person name="Labutti K."/>
            <person name="Pangilinan J."/>
            <person name="Lipzen A."/>
            <person name="Riley R."/>
            <person name="Andreopoulos W."/>
            <person name="He G."/>
            <person name="Johnson J."/>
            <person name="Barry K.W."/>
            <person name="Grigoriev I.V."/>
            <person name="Nagy L."/>
            <person name="Hibbett D."/>
            <person name="Henrissat B."/>
            <person name="Matheny P.B."/>
            <person name="Labbe J."/>
            <person name="Martin F."/>
        </authorList>
    </citation>
    <scope>NUCLEOTIDE SEQUENCE</scope>
    <source>
        <strain evidence="1">HHB10654</strain>
    </source>
</reference>
<dbReference type="Proteomes" id="UP000814140">
    <property type="component" value="Unassembled WGS sequence"/>
</dbReference>
<protein>
    <submittedName>
        <fullName evidence="1">Uncharacterized protein</fullName>
    </submittedName>
</protein>
<dbReference type="EMBL" id="MU277443">
    <property type="protein sequence ID" value="KAI0054419.1"/>
    <property type="molecule type" value="Genomic_DNA"/>
</dbReference>